<keyword evidence="1" id="KW-0472">Membrane</keyword>
<dbReference type="EMBL" id="CP006911">
    <property type="protein sequence ID" value="ALE02640.1"/>
    <property type="molecule type" value="Genomic_DNA"/>
</dbReference>
<keyword evidence="3" id="KW-1185">Reference proteome</keyword>
<evidence type="ECO:0000313" key="3">
    <source>
        <dbReference type="Proteomes" id="UP000068905"/>
    </source>
</evidence>
<dbReference type="RefSeq" id="WP_053819860.1">
    <property type="nucleotide sequence ID" value="NZ_CP006911.1"/>
</dbReference>
<name>A0A0M5KS53_9GAMM</name>
<proteinExistence type="predicted"/>
<reference evidence="2 3" key="1">
    <citation type="journal article" date="2015" name="Genome Announc.">
        <title>Genome Sequence of 'Candidatus Thioglobus singularis' Strain PS1, a Mixotroph from the SUP05 Clade of Marine Gammaproteobacteria.</title>
        <authorList>
            <person name="Marshall K.T."/>
            <person name="Morris R.M."/>
        </authorList>
    </citation>
    <scope>NUCLEOTIDE SEQUENCE [LARGE SCALE GENOMIC DNA]</scope>
    <source>
        <strain evidence="2 3">PS1</strain>
    </source>
</reference>
<organism evidence="2 3">
    <name type="scientific">Candidatus Pseudothioglobus singularis PS1</name>
    <dbReference type="NCBI Taxonomy" id="1125411"/>
    <lineage>
        <taxon>Bacteria</taxon>
        <taxon>Pseudomonadati</taxon>
        <taxon>Pseudomonadota</taxon>
        <taxon>Gammaproteobacteria</taxon>
        <taxon>Candidatus Pseudothioglobaceae</taxon>
        <taxon>Candidatus Pseudothioglobus</taxon>
    </lineage>
</organism>
<dbReference type="OrthoDB" id="7597043at2"/>
<keyword evidence="1" id="KW-0812">Transmembrane</keyword>
<evidence type="ECO:0000256" key="1">
    <source>
        <dbReference type="SAM" id="Phobius"/>
    </source>
</evidence>
<accession>A0A0M5KS53</accession>
<feature type="transmembrane region" description="Helical" evidence="1">
    <location>
        <begin position="48"/>
        <end position="68"/>
    </location>
</feature>
<sequence>MNTYKVLQHATKDLKAVKTGFAWLAIPFVTCLPVFPVWFLFRGLWKIFIAYILTILILASIDYELYGYLGFFNFSTADGLQVVIIIVEIVILTIPAFKGNDWVISNLLEQGYKVSYSVQASNEKEALKLAQSKYID</sequence>
<dbReference type="AlphaFoldDB" id="A0A0M5KS53"/>
<evidence type="ECO:0008006" key="4">
    <source>
        <dbReference type="Google" id="ProtNLM"/>
    </source>
</evidence>
<gene>
    <name evidence="2" type="ORF">W908_02955</name>
</gene>
<feature type="transmembrane region" description="Helical" evidence="1">
    <location>
        <begin position="20"/>
        <end position="41"/>
    </location>
</feature>
<evidence type="ECO:0000313" key="2">
    <source>
        <dbReference type="EMBL" id="ALE02640.1"/>
    </source>
</evidence>
<protein>
    <recommendedName>
        <fullName evidence="4">DUF2628 domain-containing protein</fullName>
    </recommendedName>
</protein>
<feature type="transmembrane region" description="Helical" evidence="1">
    <location>
        <begin position="80"/>
        <end position="97"/>
    </location>
</feature>
<keyword evidence="1" id="KW-1133">Transmembrane helix</keyword>
<dbReference type="KEGG" id="tsn:W908_02955"/>
<dbReference type="Proteomes" id="UP000068905">
    <property type="component" value="Chromosome"/>
</dbReference>